<comment type="caution">
    <text evidence="1">The sequence shown here is derived from an EMBL/GenBank/DDBJ whole genome shotgun (WGS) entry which is preliminary data.</text>
</comment>
<name>A0A4V1N0P6_9GAMM</name>
<evidence type="ECO:0000313" key="1">
    <source>
        <dbReference type="EMBL" id="RXQ99947.1"/>
    </source>
</evidence>
<reference evidence="1 2" key="1">
    <citation type="submission" date="2019-01" db="EMBL/GenBank/DDBJ databases">
        <title>Pseudoxanthomonas composti sp. nov., isolated from compost.</title>
        <authorList>
            <person name="Yang G."/>
        </authorList>
    </citation>
    <scope>NUCLEOTIDE SEQUENCE [LARGE SCALE GENOMIC DNA]</scope>
    <source>
        <strain evidence="1 2">GSS15</strain>
    </source>
</reference>
<dbReference type="Proteomes" id="UP000289784">
    <property type="component" value="Unassembled WGS sequence"/>
</dbReference>
<organism evidence="1 2">
    <name type="scientific">Pseudoxanthomonas composti</name>
    <dbReference type="NCBI Taxonomy" id="2137479"/>
    <lineage>
        <taxon>Bacteria</taxon>
        <taxon>Pseudomonadati</taxon>
        <taxon>Pseudomonadota</taxon>
        <taxon>Gammaproteobacteria</taxon>
        <taxon>Lysobacterales</taxon>
        <taxon>Lysobacteraceae</taxon>
        <taxon>Pseudoxanthomonas</taxon>
    </lineage>
</organism>
<dbReference type="EMBL" id="SAWZ01000013">
    <property type="protein sequence ID" value="RXQ99947.1"/>
    <property type="molecule type" value="Genomic_DNA"/>
</dbReference>
<dbReference type="InterPro" id="IPR009100">
    <property type="entry name" value="AcylCoA_DH/oxidase_NM_dom_sf"/>
</dbReference>
<protein>
    <submittedName>
        <fullName evidence="1">Acyl-CoA dehydrogenase</fullName>
    </submittedName>
</protein>
<dbReference type="OrthoDB" id="107064at2"/>
<dbReference type="GO" id="GO:0016627">
    <property type="term" value="F:oxidoreductase activity, acting on the CH-CH group of donors"/>
    <property type="evidence" value="ECO:0007669"/>
    <property type="project" value="InterPro"/>
</dbReference>
<gene>
    <name evidence="1" type="ORF">EPA99_17390</name>
</gene>
<keyword evidence="2" id="KW-1185">Reference proteome</keyword>
<sequence length="309" mass="33264">MHGVQRWLTAYPTLPLPGGGDTLARWRVLAQIASQDLATVKLLEAHYDALAILAEARLGSEHAEGTLWGVWAAEGPASTLQLTQPSAHLRGRKPWCSGARRVTRALVTVKDEAGCQLVAVDLSPDTTKVDTSHWHGPGMAAIETGTVDFLDAPARFIGGRDFYLDRPGFWHGGAGIAACWYGAATAVAEKLRRSGHRGNPFAAAHLGAMDGSLVALRALLHALAARIDAAPQEPHRNEVIRVRTVADRVCRDVLERSALAMGPGPLCTDAEHAQRCADLAVFIRQSHAERDEQWLGESSIALGDSPWHL</sequence>
<evidence type="ECO:0000313" key="2">
    <source>
        <dbReference type="Proteomes" id="UP000289784"/>
    </source>
</evidence>
<accession>A0A4V1N0P6</accession>
<dbReference type="AlphaFoldDB" id="A0A4V1N0P6"/>
<proteinExistence type="predicted"/>
<dbReference type="SUPFAM" id="SSF56645">
    <property type="entry name" value="Acyl-CoA dehydrogenase NM domain-like"/>
    <property type="match status" value="1"/>
</dbReference>